<protein>
    <submittedName>
        <fullName evidence="1">Uncharacterized protein</fullName>
    </submittedName>
</protein>
<keyword evidence="2" id="KW-1185">Reference proteome</keyword>
<dbReference type="Proteomes" id="UP000258438">
    <property type="component" value="Segment"/>
</dbReference>
<dbReference type="GeneID" id="79674930"/>
<sequence length="30" mass="3342">MGPPRLRLNKVCFKFADTMTDGNCIKRGTA</sequence>
<organism evidence="1 2">
    <name type="scientific">Escherichia phage B2</name>
    <dbReference type="NCBI Taxonomy" id="2060112"/>
    <lineage>
        <taxon>Viruses</taxon>
        <taxon>Duplodnaviria</taxon>
        <taxon>Heunggongvirae</taxon>
        <taxon>Uroviricota</taxon>
        <taxon>Caudoviricetes</taxon>
        <taxon>Dhillonvirus</taxon>
        <taxon>Dhillonvirus B2</taxon>
    </lineage>
</organism>
<evidence type="ECO:0000313" key="2">
    <source>
        <dbReference type="Proteomes" id="UP000258438"/>
    </source>
</evidence>
<accession>A0A343S160</accession>
<name>A0A343S160_9CAUD</name>
<dbReference type="KEGG" id="vg:79674930"/>
<dbReference type="RefSeq" id="YP_010741387.1">
    <property type="nucleotide sequence ID" value="NC_073069.1"/>
</dbReference>
<reference evidence="1 2" key="1">
    <citation type="journal article" date="2018" name="Front. Microbiol.">
        <title>Characterization and Genomic Study of Phage vB_EcoS-B2 Infecting Multidrug-Resistant Escherichia coli.</title>
        <authorList>
            <person name="Xu Y."/>
            <person name="Yu X."/>
            <person name="Gu Y."/>
            <person name="Huang X."/>
            <person name="Liu G."/>
            <person name="Liu X."/>
        </authorList>
    </citation>
    <scope>NUCLEOTIDE SEQUENCE [LARGE SCALE GENOMIC DNA]</scope>
</reference>
<evidence type="ECO:0000313" key="1">
    <source>
        <dbReference type="EMBL" id="AUG84589.1"/>
    </source>
</evidence>
<proteinExistence type="predicted"/>
<dbReference type="EMBL" id="MG581355">
    <property type="protein sequence ID" value="AUG84589.1"/>
    <property type="molecule type" value="Genomic_DNA"/>
</dbReference>